<evidence type="ECO:0000256" key="1">
    <source>
        <dbReference type="SAM" id="MobiDB-lite"/>
    </source>
</evidence>
<organism evidence="2 3">
    <name type="scientific">Phytoactinopolyspora halotolerans</name>
    <dbReference type="NCBI Taxonomy" id="1981512"/>
    <lineage>
        <taxon>Bacteria</taxon>
        <taxon>Bacillati</taxon>
        <taxon>Actinomycetota</taxon>
        <taxon>Actinomycetes</taxon>
        <taxon>Jiangellales</taxon>
        <taxon>Jiangellaceae</taxon>
        <taxon>Phytoactinopolyspora</taxon>
    </lineage>
</organism>
<feature type="compositionally biased region" description="Basic and acidic residues" evidence="1">
    <location>
        <begin position="1"/>
        <end position="20"/>
    </location>
</feature>
<comment type="caution">
    <text evidence="2">The sequence shown here is derived from an EMBL/GenBank/DDBJ whole genome shotgun (WGS) entry which is preliminary data.</text>
</comment>
<dbReference type="AlphaFoldDB" id="A0A6L9SB95"/>
<reference evidence="2 3" key="1">
    <citation type="submission" date="2020-02" db="EMBL/GenBank/DDBJ databases">
        <authorList>
            <person name="Li X.-J."/>
            <person name="Han X.-M."/>
        </authorList>
    </citation>
    <scope>NUCLEOTIDE SEQUENCE [LARGE SCALE GENOMIC DNA]</scope>
    <source>
        <strain evidence="2 3">CCTCC AB 2017055</strain>
    </source>
</reference>
<accession>A0A6L9SB95</accession>
<dbReference type="EMBL" id="JAAGOA010000014">
    <property type="protein sequence ID" value="NEE02323.1"/>
    <property type="molecule type" value="Genomic_DNA"/>
</dbReference>
<dbReference type="Proteomes" id="UP000475214">
    <property type="component" value="Unassembled WGS sequence"/>
</dbReference>
<proteinExistence type="predicted"/>
<protein>
    <recommendedName>
        <fullName evidence="4">1,4-alpha-glucan branching enzyme</fullName>
    </recommendedName>
</protein>
<evidence type="ECO:0008006" key="4">
    <source>
        <dbReference type="Google" id="ProtNLM"/>
    </source>
</evidence>
<gene>
    <name evidence="2" type="ORF">G1H10_19300</name>
</gene>
<feature type="region of interest" description="Disordered" evidence="1">
    <location>
        <begin position="1"/>
        <end position="31"/>
    </location>
</feature>
<evidence type="ECO:0000313" key="2">
    <source>
        <dbReference type="EMBL" id="NEE02323.1"/>
    </source>
</evidence>
<dbReference type="RefSeq" id="WP_163740777.1">
    <property type="nucleotide sequence ID" value="NZ_JAAGOA010000014.1"/>
</dbReference>
<keyword evidence="3" id="KW-1185">Reference proteome</keyword>
<sequence length="96" mass="10726">MADSETRTTTDHEEIRRWAEGHGGTPARVRGTEADSTGVLRIDFPGGAGDESLEHIDWEDWFATFESRDLAFLYQTQKASGEDSTFFKLVNRSEAG</sequence>
<evidence type="ECO:0000313" key="3">
    <source>
        <dbReference type="Proteomes" id="UP000475214"/>
    </source>
</evidence>
<name>A0A6L9SB95_9ACTN</name>